<dbReference type="Gene3D" id="3.30.360.10">
    <property type="entry name" value="Dihydrodipicolinate Reductase, domain 2"/>
    <property type="match status" value="1"/>
</dbReference>
<evidence type="ECO:0000259" key="1">
    <source>
        <dbReference type="Pfam" id="PF01408"/>
    </source>
</evidence>
<reference evidence="2" key="1">
    <citation type="submission" date="2013-01" db="EMBL/GenBank/DDBJ databases">
        <title>Genome draft of Hydrogenophaga taeniospiralis 2K1.</title>
        <authorList>
            <person name="Gomila M."/>
            <person name="Lalucat J."/>
        </authorList>
    </citation>
    <scope>NUCLEOTIDE SEQUENCE</scope>
    <source>
        <strain evidence="2">CCUG 15921</strain>
    </source>
</reference>
<dbReference type="PANTHER" id="PTHR43377">
    <property type="entry name" value="BILIVERDIN REDUCTASE A"/>
    <property type="match status" value="1"/>
</dbReference>
<dbReference type="AlphaFoldDB" id="A0A9X4SAN3"/>
<accession>A0A9X4SAN3</accession>
<dbReference type="RefSeq" id="WP_068174658.1">
    <property type="nucleotide sequence ID" value="NZ_AOGK01000032.1"/>
</dbReference>
<protein>
    <submittedName>
        <fullName evidence="2">Dehydrogenase</fullName>
    </submittedName>
</protein>
<name>A0A9X4SAN3_9BURK</name>
<evidence type="ECO:0000313" key="3">
    <source>
        <dbReference type="Proteomes" id="UP001152876"/>
    </source>
</evidence>
<dbReference type="Proteomes" id="UP001152876">
    <property type="component" value="Unassembled WGS sequence"/>
</dbReference>
<dbReference type="GO" id="GO:0000166">
    <property type="term" value="F:nucleotide binding"/>
    <property type="evidence" value="ECO:0007669"/>
    <property type="project" value="InterPro"/>
</dbReference>
<proteinExistence type="predicted"/>
<dbReference type="Pfam" id="PF01408">
    <property type="entry name" value="GFO_IDH_MocA"/>
    <property type="match status" value="1"/>
</dbReference>
<organism evidence="2 3">
    <name type="scientific">Hydrogenophaga taeniospiralis CCUG 15921</name>
    <dbReference type="NCBI Taxonomy" id="1281780"/>
    <lineage>
        <taxon>Bacteria</taxon>
        <taxon>Pseudomonadati</taxon>
        <taxon>Pseudomonadota</taxon>
        <taxon>Betaproteobacteria</taxon>
        <taxon>Burkholderiales</taxon>
        <taxon>Comamonadaceae</taxon>
        <taxon>Hydrogenophaga</taxon>
    </lineage>
</organism>
<dbReference type="SUPFAM" id="SSF51735">
    <property type="entry name" value="NAD(P)-binding Rossmann-fold domains"/>
    <property type="match status" value="1"/>
</dbReference>
<dbReference type="InterPro" id="IPR000683">
    <property type="entry name" value="Gfo/Idh/MocA-like_OxRdtase_N"/>
</dbReference>
<dbReference type="OrthoDB" id="8565814at2"/>
<dbReference type="InterPro" id="IPR036291">
    <property type="entry name" value="NAD(P)-bd_dom_sf"/>
</dbReference>
<comment type="caution">
    <text evidence="2">The sequence shown here is derived from an EMBL/GenBank/DDBJ whole genome shotgun (WGS) entry which is preliminary data.</text>
</comment>
<sequence>MSSTPLSFNEDLAISRGNEADAATAITLVPAPTALAHAVVGLGRFGSTHARKLAGLPGFHLRAMVDPSATLPPDPVLGLLPLLRHVDELPPDIASATVATSDTAHAEVAIALMARGCHVLVEKPLCLTAADGIRMLRAARQQGVMLCTGHIERFNPLLHDARRAALQEAAQRHRGRRDPFLHFRRSSSRQSAATDSVLDLMVHDIDLMAWLCGISNDAPLELIERRVSATVVRARVQLGGLVAVFESGFGATAPEAVMQVQAEDGPLTLDLRCPEARRHADMDALCRQYVAFSRAIRGEASAVATGGDGLAAVVRACRILDA</sequence>
<dbReference type="EMBL" id="AOGK01000032">
    <property type="protein sequence ID" value="MDG5978170.1"/>
    <property type="molecule type" value="Genomic_DNA"/>
</dbReference>
<gene>
    <name evidence="2" type="ORF">H010_23149</name>
</gene>
<feature type="domain" description="Gfo/Idh/MocA-like oxidoreductase N-terminal" evidence="1">
    <location>
        <begin position="38"/>
        <end position="150"/>
    </location>
</feature>
<dbReference type="InterPro" id="IPR051450">
    <property type="entry name" value="Gfo/Idh/MocA_Oxidoreductases"/>
</dbReference>
<evidence type="ECO:0000313" key="2">
    <source>
        <dbReference type="EMBL" id="MDG5978170.1"/>
    </source>
</evidence>
<dbReference type="Gene3D" id="3.40.50.720">
    <property type="entry name" value="NAD(P)-binding Rossmann-like Domain"/>
    <property type="match status" value="1"/>
</dbReference>
<keyword evidence="3" id="KW-1185">Reference proteome</keyword>
<dbReference type="PANTHER" id="PTHR43377:SF1">
    <property type="entry name" value="BILIVERDIN REDUCTASE A"/>
    <property type="match status" value="1"/>
</dbReference>